<evidence type="ECO:0000313" key="2">
    <source>
        <dbReference type="EMBL" id="PVX85125.1"/>
    </source>
</evidence>
<dbReference type="EMBL" id="QEOB01000004">
    <property type="protein sequence ID" value="PVX85125.1"/>
    <property type="molecule type" value="Genomic_DNA"/>
</dbReference>
<reference evidence="2 3" key="1">
    <citation type="submission" date="2018-05" db="EMBL/GenBank/DDBJ databases">
        <title>Genomic Encyclopedia of Type Strains, Phase IV (KMG-V): Genome sequencing to study the core and pangenomes of soil and plant-associated prokaryotes.</title>
        <authorList>
            <person name="Whitman W."/>
        </authorList>
    </citation>
    <scope>NUCLEOTIDE SEQUENCE [LARGE SCALE GENOMIC DNA]</scope>
    <source>
        <strain evidence="2 3">SCZa-39</strain>
    </source>
</reference>
<sequence>MKGDFSRIRFEPQQHYTDVLDQQGRVAFDADHNEQRFIDRRRRTIETIDVIGEYGAPMDDAGFAISLAGTTLSIGAGRYYVHGLLCENDAALAYDEQPFLMAPADLTGMLEALWRTQGGGCVQVFLEVWQRMVTALDDACLGEPALGQADTTVRLQTVWRVVANLVTPQSSSQSSSQSGATLSTSAQAGTQSSLTLLGAREAQALESTASRAALIRDEAALASLSLAGGTSGTSAASTTSAARASAGLALNPAALAAALALESGASATSGAQATAAGSGAAKSPATCSCAAMYAATPPVHSGTLSAQVSTGGADCGCQPIPAAGYTGLENQLYRIEIQRGGALGAATFKWSRENGSVEVAVLGVSGNKVKVASLGMDANLGFQEGQWIELADDTDQFGDTPDQPGLLYQIQQIDRPSMTLTMTTTVQSVDPARHARMRRWDQGGASAGASGVPLSPGWIALENGIQVCFGAGAYYAGDAWTIAARTATGQIDWPPCGSDGNPFQPPHYTHVFRAPLACIHANLRRSDARLSNYSPFLIDDCRRLFPDLADLSRFVNAQALHVTGINWSNDDVMTFDTLVANGLQVQLDGAPTGPLSPANFIVTLETPLPLGATSTATDTASNLAAGAASLQGLTVVRYPFILDSAVALNGDTLSWTLPGASAGKRQISELAVIDRSLTTFAQMGAPARARVKLPGHAIYGLNAQGAPIWLDGQAFGQTGTPASGNGERVDLGLPSGDGARASDFESWFYLYPALAVQSVAFTYQALVVASVNGAPTIVATKPGATTQPIVQQATITLNYAAVAATTLQLSLTGDANVASVPSSVAVNVGESSVSVNVSINALPAAGAAHTYTLTASLPSALGQASSQSASFTISGRGGRQPVETTPLTLDPQATTKAATKIKRATTRRASTKSSGKG</sequence>
<evidence type="ECO:0000256" key="1">
    <source>
        <dbReference type="SAM" id="MobiDB-lite"/>
    </source>
</evidence>
<feature type="compositionally biased region" description="Basic residues" evidence="1">
    <location>
        <begin position="899"/>
        <end position="910"/>
    </location>
</feature>
<accession>A0ABX5KV79</accession>
<proteinExistence type="predicted"/>
<name>A0ABX5KV79_9BURK</name>
<feature type="region of interest" description="Disordered" evidence="1">
    <location>
        <begin position="868"/>
        <end position="917"/>
    </location>
</feature>
<evidence type="ECO:0000313" key="3">
    <source>
        <dbReference type="Proteomes" id="UP000245712"/>
    </source>
</evidence>
<gene>
    <name evidence="2" type="ORF">C7402_104369</name>
</gene>
<keyword evidence="3" id="KW-1185">Reference proteome</keyword>
<protein>
    <submittedName>
        <fullName evidence="2">Uncharacterized protein</fullName>
    </submittedName>
</protein>
<organism evidence="2 3">
    <name type="scientific">Paraburkholderia unamae</name>
    <dbReference type="NCBI Taxonomy" id="219649"/>
    <lineage>
        <taxon>Bacteria</taxon>
        <taxon>Pseudomonadati</taxon>
        <taxon>Pseudomonadota</taxon>
        <taxon>Betaproteobacteria</taxon>
        <taxon>Burkholderiales</taxon>
        <taxon>Burkholderiaceae</taxon>
        <taxon>Paraburkholderia</taxon>
    </lineage>
</organism>
<dbReference type="Proteomes" id="UP000245712">
    <property type="component" value="Unassembled WGS sequence"/>
</dbReference>
<comment type="caution">
    <text evidence="2">The sequence shown here is derived from an EMBL/GenBank/DDBJ whole genome shotgun (WGS) entry which is preliminary data.</text>
</comment>
<dbReference type="Pfam" id="PF20129">
    <property type="entry name" value="DUF6519"/>
    <property type="match status" value="1"/>
</dbReference>
<dbReference type="RefSeq" id="WP_116610701.1">
    <property type="nucleotide sequence ID" value="NZ_QEOB01000004.1"/>
</dbReference>
<dbReference type="InterPro" id="IPR045392">
    <property type="entry name" value="DUF6519"/>
</dbReference>